<sequence>HFIYILYAFTVFVVFYGACCSSWGDFLLDTISGLVFDTAKEDVEFRAGIPRQLLLQEETTTVATRRLSGFLRTLADRLEGTKQLLSSDMKKDFVIHRLPPYYVGDGAELSTPGGKLPRLDSIVRLQFKDHIVLTVGLDQDRTDEMQEKMVYIYHSLKNRRERHMMGNEEETESHGLRFPFSHMDALQQIWNSSAISVKDLKLTTDEEKESLVLSLWTECLIQVI</sequence>
<evidence type="ECO:0000313" key="12">
    <source>
        <dbReference type="Proteomes" id="UP000694923"/>
    </source>
</evidence>
<keyword evidence="4 9" id="KW-0560">Oxidoreductase</keyword>
<evidence type="ECO:0000256" key="8">
    <source>
        <dbReference type="ARBA" id="ARBA00023242"/>
    </source>
</evidence>
<evidence type="ECO:0000256" key="3">
    <source>
        <dbReference type="ARBA" id="ARBA00022964"/>
    </source>
</evidence>
<feature type="transmembrane region" description="Helical" evidence="10">
    <location>
        <begin position="6"/>
        <end position="28"/>
    </location>
</feature>
<proteinExistence type="inferred from homology"/>
<keyword evidence="5 9" id="KW-0408">Iron</keyword>
<evidence type="ECO:0000259" key="11">
    <source>
        <dbReference type="Pfam" id="PF20514"/>
    </source>
</evidence>
<keyword evidence="6 9" id="KW-0805">Transcription regulation</keyword>
<keyword evidence="9" id="KW-0479">Metal-binding</keyword>
<dbReference type="PANTHER" id="PTHR13096">
    <property type="entry name" value="MINA53 MYC INDUCED NUCLEAR ANTIGEN"/>
    <property type="match status" value="1"/>
</dbReference>
<keyword evidence="2" id="KW-0597">Phosphoprotein</keyword>
<keyword evidence="7 9" id="KW-0804">Transcription</keyword>
<organism evidence="12 13">
    <name type="scientific">Galeopterus variegatus</name>
    <name type="common">Malayan flying lemur</name>
    <name type="synonym">Cynocephalus variegatus</name>
    <dbReference type="NCBI Taxonomy" id="482537"/>
    <lineage>
        <taxon>Eukaryota</taxon>
        <taxon>Metazoa</taxon>
        <taxon>Chordata</taxon>
        <taxon>Craniata</taxon>
        <taxon>Vertebrata</taxon>
        <taxon>Euteleostomi</taxon>
        <taxon>Mammalia</taxon>
        <taxon>Eutheria</taxon>
        <taxon>Euarchontoglires</taxon>
        <taxon>Dermoptera</taxon>
        <taxon>Cynocephalidae</taxon>
        <taxon>Galeopterus</taxon>
    </lineage>
</organism>
<dbReference type="PANTHER" id="PTHR13096:SF7">
    <property type="entry name" value="RIBOSOMAL OXYGENASE 2"/>
    <property type="match status" value="1"/>
</dbReference>
<dbReference type="InterPro" id="IPR046799">
    <property type="entry name" value="ROXA-like_wH"/>
</dbReference>
<name>A0ABM0Q3I2_GALVR</name>
<dbReference type="Pfam" id="PF20514">
    <property type="entry name" value="WHD_ROXA"/>
    <property type="match status" value="1"/>
</dbReference>
<dbReference type="Gene3D" id="3.90.930.40">
    <property type="match status" value="1"/>
</dbReference>
<feature type="non-terminal residue" evidence="13">
    <location>
        <position position="1"/>
    </location>
</feature>
<keyword evidence="10" id="KW-0812">Transmembrane</keyword>
<dbReference type="GeneID" id="103583371"/>
<keyword evidence="10" id="KW-1133">Transmembrane helix</keyword>
<keyword evidence="10" id="KW-0472">Membrane</keyword>
<evidence type="ECO:0000256" key="9">
    <source>
        <dbReference type="RuleBase" id="RU366061"/>
    </source>
</evidence>
<keyword evidence="12" id="KW-1185">Reference proteome</keyword>
<keyword evidence="8 9" id="KW-0539">Nucleus</keyword>
<dbReference type="InterPro" id="IPR039994">
    <property type="entry name" value="NO66-like"/>
</dbReference>
<protein>
    <recommendedName>
        <fullName evidence="9">Bifunctional lysine-specific demethylase and histidyl-hydroxylase</fullName>
        <ecNumber evidence="9">1.14.11.-</ecNumber>
    </recommendedName>
</protein>
<keyword evidence="3 9" id="KW-0223">Dioxygenase</keyword>
<evidence type="ECO:0000256" key="4">
    <source>
        <dbReference type="ARBA" id="ARBA00023002"/>
    </source>
</evidence>
<evidence type="ECO:0000256" key="10">
    <source>
        <dbReference type="SAM" id="Phobius"/>
    </source>
</evidence>
<dbReference type="Proteomes" id="UP000694923">
    <property type="component" value="Unplaced"/>
</dbReference>
<comment type="subcellular location">
    <subcellularLocation>
        <location evidence="1 9">Nucleus</location>
    </subcellularLocation>
</comment>
<dbReference type="EC" id="1.14.11.-" evidence="9"/>
<accession>A0ABM0Q3I2</accession>
<evidence type="ECO:0000256" key="1">
    <source>
        <dbReference type="ARBA" id="ARBA00004123"/>
    </source>
</evidence>
<gene>
    <name evidence="13" type="primary">LOC103583371</name>
</gene>
<feature type="domain" description="ROXA-like winged helix" evidence="11">
    <location>
        <begin position="90"/>
        <end position="187"/>
    </location>
</feature>
<evidence type="ECO:0000313" key="13">
    <source>
        <dbReference type="RefSeq" id="XP_008562923.1"/>
    </source>
</evidence>
<evidence type="ECO:0000256" key="2">
    <source>
        <dbReference type="ARBA" id="ARBA00022553"/>
    </source>
</evidence>
<comment type="cofactor">
    <cofactor evidence="9">
        <name>Fe(2+)</name>
        <dbReference type="ChEBI" id="CHEBI:29033"/>
    </cofactor>
    <text evidence="9">Binds 1 Fe(2+) ion per subunit.</text>
</comment>
<dbReference type="Gene3D" id="1.10.10.1500">
    <property type="entry name" value="JmjC domain-containing ribosomal oxygenase (ROX), dimer domain"/>
    <property type="match status" value="1"/>
</dbReference>
<comment type="function">
    <text evidence="9">Oxygenase that can act as both a histone lysine demethylase and a ribosomal histidine hydroxylase.</text>
</comment>
<reference evidence="13" key="1">
    <citation type="submission" date="2025-08" db="UniProtKB">
        <authorList>
            <consortium name="RefSeq"/>
        </authorList>
    </citation>
    <scope>IDENTIFICATION</scope>
</reference>
<evidence type="ECO:0000256" key="6">
    <source>
        <dbReference type="ARBA" id="ARBA00023015"/>
    </source>
</evidence>
<evidence type="ECO:0000256" key="5">
    <source>
        <dbReference type="ARBA" id="ARBA00023004"/>
    </source>
</evidence>
<evidence type="ECO:0000256" key="7">
    <source>
        <dbReference type="ARBA" id="ARBA00023163"/>
    </source>
</evidence>
<comment type="similarity">
    <text evidence="9">Belongs to the ROX family.</text>
</comment>
<dbReference type="RefSeq" id="XP_008562923.1">
    <property type="nucleotide sequence ID" value="XM_008564701.1"/>
</dbReference>